<evidence type="ECO:0000256" key="2">
    <source>
        <dbReference type="ARBA" id="ARBA00022525"/>
    </source>
</evidence>
<evidence type="ECO:0000313" key="8">
    <source>
        <dbReference type="EMBL" id="RGZ17625.1"/>
    </source>
</evidence>
<dbReference type="NCBIfam" id="TIGR01167">
    <property type="entry name" value="LPXTG_anchor"/>
    <property type="match status" value="1"/>
</dbReference>
<feature type="transmembrane region" description="Helical" evidence="5">
    <location>
        <begin position="672"/>
        <end position="693"/>
    </location>
</feature>
<evidence type="ECO:0000313" key="9">
    <source>
        <dbReference type="EMBL" id="RGZ75332.1"/>
    </source>
</evidence>
<dbReference type="NCBIfam" id="NF033902">
    <property type="entry name" value="iso_D2_wall_anc"/>
    <property type="match status" value="2"/>
</dbReference>
<evidence type="ECO:0000313" key="13">
    <source>
        <dbReference type="Proteomes" id="UP000286341"/>
    </source>
</evidence>
<dbReference type="InterPro" id="IPR013783">
    <property type="entry name" value="Ig-like_fold"/>
</dbReference>
<comment type="caution">
    <text evidence="8">The sequence shown here is derived from an EMBL/GenBank/DDBJ whole genome shotgun (WGS) entry which is preliminary data.</text>
</comment>
<dbReference type="Proteomes" id="UP000285209">
    <property type="component" value="Unassembled WGS sequence"/>
</dbReference>
<dbReference type="InterPro" id="IPR019931">
    <property type="entry name" value="LPXTG_anchor"/>
</dbReference>
<evidence type="ECO:0000256" key="5">
    <source>
        <dbReference type="SAM" id="Phobius"/>
    </source>
</evidence>
<evidence type="ECO:0000313" key="11">
    <source>
        <dbReference type="Proteomes" id="UP000283431"/>
    </source>
</evidence>
<evidence type="ECO:0000256" key="1">
    <source>
        <dbReference type="ARBA" id="ARBA00022512"/>
    </source>
</evidence>
<protein>
    <submittedName>
        <fullName evidence="8">Isopeptide-forming domain-containing fimbrial protein</fullName>
    </submittedName>
</protein>
<dbReference type="Pfam" id="PF16555">
    <property type="entry name" value="GramPos_pilinD1"/>
    <property type="match status" value="1"/>
</dbReference>
<keyword evidence="2" id="KW-0964">Secreted</keyword>
<dbReference type="Gene3D" id="2.60.40.740">
    <property type="match status" value="1"/>
</dbReference>
<feature type="domain" description="Gram-positive cocci surface proteins LPxTG" evidence="7">
    <location>
        <begin position="666"/>
        <end position="699"/>
    </location>
</feature>
<organism evidence="8 12">
    <name type="scientific">Agathobacter rectalis</name>
    <dbReference type="NCBI Taxonomy" id="39491"/>
    <lineage>
        <taxon>Bacteria</taxon>
        <taxon>Bacillati</taxon>
        <taxon>Bacillota</taxon>
        <taxon>Clostridia</taxon>
        <taxon>Lachnospirales</taxon>
        <taxon>Lachnospiraceae</taxon>
        <taxon>Agathobacter</taxon>
    </lineage>
</organism>
<keyword evidence="3 6" id="KW-0732">Signal</keyword>
<dbReference type="NCBIfam" id="TIGR04226">
    <property type="entry name" value="RrgB_K2N_iso_D2"/>
    <property type="match status" value="1"/>
</dbReference>
<evidence type="ECO:0000259" key="7">
    <source>
        <dbReference type="PROSITE" id="PS50847"/>
    </source>
</evidence>
<dbReference type="Proteomes" id="UP000283431">
    <property type="component" value="Unassembled WGS sequence"/>
</dbReference>
<dbReference type="Proteomes" id="UP000286341">
    <property type="component" value="Unassembled WGS sequence"/>
</dbReference>
<keyword evidence="1" id="KW-0134">Cell wall</keyword>
<feature type="chain" id="PRO_5038236873" evidence="6">
    <location>
        <begin position="23"/>
        <end position="699"/>
    </location>
</feature>
<dbReference type="EMBL" id="QSEN01000010">
    <property type="protein sequence ID" value="RGZ75332.1"/>
    <property type="molecule type" value="Genomic_DNA"/>
</dbReference>
<dbReference type="EMBL" id="QSDV01000016">
    <property type="protein sequence ID" value="RGZ17625.1"/>
    <property type="molecule type" value="Genomic_DNA"/>
</dbReference>
<dbReference type="Pfam" id="PF17802">
    <property type="entry name" value="SpaA"/>
    <property type="match status" value="2"/>
</dbReference>
<dbReference type="InterPro" id="IPR032364">
    <property type="entry name" value="GramPos_pilinD1_N"/>
</dbReference>
<evidence type="ECO:0000256" key="3">
    <source>
        <dbReference type="ARBA" id="ARBA00022729"/>
    </source>
</evidence>
<dbReference type="EMBL" id="QSFB01000018">
    <property type="protein sequence ID" value="RHA11422.1"/>
    <property type="molecule type" value="Genomic_DNA"/>
</dbReference>
<evidence type="ECO:0000313" key="12">
    <source>
        <dbReference type="Proteomes" id="UP000285209"/>
    </source>
</evidence>
<dbReference type="Pfam" id="PF00746">
    <property type="entry name" value="Gram_pos_anchor"/>
    <property type="match status" value="1"/>
</dbReference>
<evidence type="ECO:0000256" key="4">
    <source>
        <dbReference type="ARBA" id="ARBA00023088"/>
    </source>
</evidence>
<dbReference type="Gene3D" id="2.60.40.10">
    <property type="entry name" value="Immunoglobulins"/>
    <property type="match status" value="3"/>
</dbReference>
<dbReference type="InterPro" id="IPR041033">
    <property type="entry name" value="SpaA_PFL_dom_1"/>
</dbReference>
<name>A0A413M872_9FIRM</name>
<dbReference type="InterPro" id="IPR048052">
    <property type="entry name" value="FM1-like"/>
</dbReference>
<feature type="signal peptide" evidence="6">
    <location>
        <begin position="1"/>
        <end position="22"/>
    </location>
</feature>
<dbReference type="AlphaFoldDB" id="A0A413M872"/>
<keyword evidence="5" id="KW-0472">Membrane</keyword>
<keyword evidence="5" id="KW-1133">Transmembrane helix</keyword>
<gene>
    <name evidence="10" type="ORF">DW948_11710</name>
    <name evidence="9" type="ORF">DW975_07275</name>
    <name evidence="8" type="ORF">DXA03_09555</name>
</gene>
<dbReference type="PROSITE" id="PS50847">
    <property type="entry name" value="GRAM_POS_ANCHORING"/>
    <property type="match status" value="1"/>
</dbReference>
<evidence type="ECO:0000313" key="10">
    <source>
        <dbReference type="EMBL" id="RHA11422.1"/>
    </source>
</evidence>
<accession>A0A413M872</accession>
<keyword evidence="5" id="KW-0812">Transmembrane</keyword>
<dbReference type="InterPro" id="IPR026466">
    <property type="entry name" value="Fim_isopep_form_D2_dom"/>
</dbReference>
<evidence type="ECO:0000256" key="6">
    <source>
        <dbReference type="SAM" id="SignalP"/>
    </source>
</evidence>
<proteinExistence type="predicted"/>
<dbReference type="RefSeq" id="WP_118342848.1">
    <property type="nucleotide sequence ID" value="NZ_QSEY01000018.1"/>
</dbReference>
<sequence>MKKIKKMLAGLLGAAMVLTSFGTPTWADSATRPTLPTIDTTQKGTLTINKYEGTDANTSNDKPLAGVEFTIWKVADIEQDSSSSKVGFKYTPVTGLGLVADDFTSNETEAQKYTDDIYAKVLNKLNTNKDVENGTLAGGKKATTALDTTKTTATAKFTELELGLYLVQETNAPSQIVNKTANFLVSVPMTNEAGTAWNYDVVAEPKNEAVYSGITLKKTGTTISADGTKGTPTALSGVQFALQRYNTTSNEWELVTTADHADGIYTTNSAAGTVGQITVDGLAPDRYRFIETSLGTGEENHGYILNGTPYEFIVNTDKTISINGDNKGESAVITADNEKPDLKKEVKKGDTYQNAADASIGDMVEWKVSASVPSNVDQLKKYSITDTMSDALTWVEADAGLTITYKANGVAVNNIAPAFAENTDYKLTKPTDNKAGGLWTIEFTEAGKTKLKANNISSIEVTFKTKLNENAKIGKDGNLNDAQLDYSNAIYPTVDPTNPNNSKTPGEDHIKDQAIVYSFSIDVTKVDGNNNATKLSGVQFDLYRYTGNETNPTEEQLKQNAVAIKTNLTTGIDGKIAESGLNGLKNGRYFLVETKAASGYNLLKAPVEVNLNVDYVVKKTTDKWYDESNNLIGTKTTVTSTKFTGGDTNNAGTYSVTIENRKGFTLPKTGDIGTAMFLIIGIGGMLAAVYIMLRGRKRA</sequence>
<reference evidence="11 12" key="1">
    <citation type="submission" date="2018-08" db="EMBL/GenBank/DDBJ databases">
        <title>A genome reference for cultivated species of the human gut microbiota.</title>
        <authorList>
            <person name="Zou Y."/>
            <person name="Xue W."/>
            <person name="Luo G."/>
        </authorList>
    </citation>
    <scope>NUCLEOTIDE SEQUENCE [LARGE SCALE GENOMIC DNA]</scope>
    <source>
        <strain evidence="10 13">AM44-1AT</strain>
        <strain evidence="9 11">AM48-7</strain>
        <strain evidence="8 12">AM54-25XD</strain>
    </source>
</reference>
<keyword evidence="4" id="KW-0572">Peptidoglycan-anchor</keyword>